<proteinExistence type="predicted"/>
<reference evidence="1 2" key="1">
    <citation type="journal article" date="2012" name="J. Bacteriol.">
        <title>Complete genome sequence of strain 1860, a crenarchaeon of the genus pyrobaculum able to grow with various electron acceptors.</title>
        <authorList>
            <person name="Mardanov A.V."/>
            <person name="Gumerov V.M."/>
            <person name="Slobodkina G.B."/>
            <person name="Beletsky A.V."/>
            <person name="Bonch-Osmolovskaya E.A."/>
            <person name="Ravin N.V."/>
            <person name="Skryabin K.G."/>
        </authorList>
    </citation>
    <scope>NUCLEOTIDE SEQUENCE [LARGE SCALE GENOMIC DNA]</scope>
    <source>
        <strain evidence="1 2">1860</strain>
    </source>
</reference>
<organism evidence="1 2">
    <name type="scientific">Pyrobaculum ferrireducens</name>
    <dbReference type="NCBI Taxonomy" id="1104324"/>
    <lineage>
        <taxon>Archaea</taxon>
        <taxon>Thermoproteota</taxon>
        <taxon>Thermoprotei</taxon>
        <taxon>Thermoproteales</taxon>
        <taxon>Thermoproteaceae</taxon>
        <taxon>Pyrobaculum</taxon>
    </lineage>
</organism>
<evidence type="ECO:0000313" key="1">
    <source>
        <dbReference type="EMBL" id="AET31978.1"/>
    </source>
</evidence>
<gene>
    <name evidence="1" type="ORF">P186_0526</name>
</gene>
<accession>G7VH75</accession>
<name>G7VH75_9CREN</name>
<evidence type="ECO:0000313" key="2">
    <source>
        <dbReference type="Proteomes" id="UP000005867"/>
    </source>
</evidence>
<dbReference type="EMBL" id="CP003098">
    <property type="protein sequence ID" value="AET31978.1"/>
    <property type="molecule type" value="Genomic_DNA"/>
</dbReference>
<dbReference type="KEGG" id="pyr:P186_0526"/>
<dbReference type="AlphaFoldDB" id="G7VH75"/>
<dbReference type="Proteomes" id="UP000005867">
    <property type="component" value="Chromosome"/>
</dbReference>
<dbReference type="BioCyc" id="PSP1104324:GJSN-516-MONOMER"/>
<dbReference type="HOGENOM" id="CLU_3283005_0_0_2"/>
<protein>
    <submittedName>
        <fullName evidence="1">Uncharacterized protein</fullName>
    </submittedName>
</protein>
<keyword evidence="2" id="KW-1185">Reference proteome</keyword>
<dbReference type="STRING" id="1104324.P186_0526"/>
<sequence length="40" mass="4569">MTAAAAHSRRRLLSASRFKWPTCGVPAKWGVARRRLSRFI</sequence>